<reference evidence="1 2" key="1">
    <citation type="journal article" date="2014" name="Arch. Microbiol.">
        <title>Bacillus mesophilum sp. nov., strain IITR-54T, a novel 4-chlorobiphenyl dechlorinating bacterium.</title>
        <authorList>
            <person name="Manickam N."/>
            <person name="Singh N.K."/>
            <person name="Bajaj A."/>
            <person name="Kumar R.M."/>
            <person name="Kaur G."/>
            <person name="Kaur N."/>
            <person name="Bala M."/>
            <person name="Kumar A."/>
            <person name="Mayilraj S."/>
        </authorList>
    </citation>
    <scope>NUCLEOTIDE SEQUENCE [LARGE SCALE GENOMIC DNA]</scope>
    <source>
        <strain evidence="1 2">IITR-54</strain>
    </source>
</reference>
<evidence type="ECO:0000313" key="2">
    <source>
        <dbReference type="Proteomes" id="UP000441354"/>
    </source>
</evidence>
<sequence length="325" mass="37172">MHTKLSSVEFGALWTTFQKKTMILRILDYLISTAEDQDARDLMSGLYEKLQPKVEEIKTLIKNEGAAIPEGFTDKDVNLKAPRLFENGFDIMFTRILKEVSMGMYVLHMTISYRQDIIELYKKLSEITQGYYDQFTAYLIKRDLLPRPNFTNLPNSITYIEDESYMTGSNFFGSRRPINTVEFGLMYHSVEVNNFAFQLLRGFSQCATDIEARKYFTKGVNISKEILQGIEKGLLHENIKVPAASGVTVTNSEIAPFSDRLMMFCTFLFGGFSLGGQGFSSTFILRDDVVAKNVVYGKDTFEYTREGAKLMMKKGWLEEPPKMDL</sequence>
<dbReference type="InterPro" id="IPR012347">
    <property type="entry name" value="Ferritin-like"/>
</dbReference>
<protein>
    <submittedName>
        <fullName evidence="1">DUF3231 family protein</fullName>
    </submittedName>
</protein>
<evidence type="ECO:0000313" key="1">
    <source>
        <dbReference type="EMBL" id="KAB2331374.1"/>
    </source>
</evidence>
<accession>A0A7V7RJZ8</accession>
<dbReference type="InterPro" id="IPR021617">
    <property type="entry name" value="DUF3231"/>
</dbReference>
<gene>
    <name evidence="1" type="ORF">F7732_16125</name>
</gene>
<keyword evidence="2" id="KW-1185">Reference proteome</keyword>
<dbReference type="EMBL" id="WBOT01000005">
    <property type="protein sequence ID" value="KAB2331374.1"/>
    <property type="molecule type" value="Genomic_DNA"/>
</dbReference>
<name>A0A7V7RJZ8_9BACI</name>
<dbReference type="AlphaFoldDB" id="A0A7V7RJZ8"/>
<dbReference type="OrthoDB" id="1675670at2"/>
<organism evidence="1 2">
    <name type="scientific">Bacillus mesophilum</name>
    <dbReference type="NCBI Taxonomy" id="1071718"/>
    <lineage>
        <taxon>Bacteria</taxon>
        <taxon>Bacillati</taxon>
        <taxon>Bacillota</taxon>
        <taxon>Bacilli</taxon>
        <taxon>Bacillales</taxon>
        <taxon>Bacillaceae</taxon>
        <taxon>Bacillus</taxon>
    </lineage>
</organism>
<dbReference type="RefSeq" id="WP_151575035.1">
    <property type="nucleotide sequence ID" value="NZ_WBOT01000005.1"/>
</dbReference>
<proteinExistence type="predicted"/>
<dbReference type="Pfam" id="PF11553">
    <property type="entry name" value="DUF3231"/>
    <property type="match status" value="2"/>
</dbReference>
<dbReference type="Gene3D" id="1.20.1260.10">
    <property type="match status" value="2"/>
</dbReference>
<comment type="caution">
    <text evidence="1">The sequence shown here is derived from an EMBL/GenBank/DDBJ whole genome shotgun (WGS) entry which is preliminary data.</text>
</comment>
<dbReference type="Proteomes" id="UP000441354">
    <property type="component" value="Unassembled WGS sequence"/>
</dbReference>